<feature type="binding site" evidence="7">
    <location>
        <begin position="196"/>
        <end position="199"/>
    </location>
    <ligand>
        <name>substrate</name>
    </ligand>
</feature>
<dbReference type="EC" id="3.6.1.66" evidence="7"/>
<reference evidence="9 10" key="1">
    <citation type="journal article" date="2019" name="Int. J. Syst. Evol. Microbiol.">
        <title>The Global Catalogue of Microorganisms (GCM) 10K type strain sequencing project: providing services to taxonomists for standard genome sequencing and annotation.</title>
        <authorList>
            <consortium name="The Broad Institute Genomics Platform"/>
            <consortium name="The Broad Institute Genome Sequencing Center for Infectious Disease"/>
            <person name="Wu L."/>
            <person name="Ma J."/>
        </authorList>
    </citation>
    <scope>NUCLEOTIDE SEQUENCE [LARGE SCALE GENOMIC DNA]</scope>
    <source>
        <strain evidence="9 10">JCM 11896</strain>
    </source>
</reference>
<dbReference type="InterPro" id="IPR020922">
    <property type="entry name" value="dITP/XTP_pyrophosphatase"/>
</dbReference>
<comment type="catalytic activity">
    <reaction evidence="7">
        <text>ITP + H2O = IMP + diphosphate + H(+)</text>
        <dbReference type="Rhea" id="RHEA:29399"/>
        <dbReference type="ChEBI" id="CHEBI:15377"/>
        <dbReference type="ChEBI" id="CHEBI:15378"/>
        <dbReference type="ChEBI" id="CHEBI:33019"/>
        <dbReference type="ChEBI" id="CHEBI:58053"/>
        <dbReference type="ChEBI" id="CHEBI:61402"/>
        <dbReference type="EC" id="3.6.1.66"/>
    </reaction>
</comment>
<dbReference type="PANTHER" id="PTHR11067">
    <property type="entry name" value="INOSINE TRIPHOSPHATE PYROPHOSPHATASE/HAM1 PROTEIN"/>
    <property type="match status" value="1"/>
</dbReference>
<evidence type="ECO:0000256" key="6">
    <source>
        <dbReference type="ARBA" id="ARBA00023080"/>
    </source>
</evidence>
<dbReference type="PANTHER" id="PTHR11067:SF9">
    <property type="entry name" value="INOSINE TRIPHOSPHATE PYROPHOSPHATASE"/>
    <property type="match status" value="1"/>
</dbReference>
<sequence>MTRVLLATRNAKKLVELRRIVAAAGLDGIEILGLADVDEFPEAPETGATFAENALAKARDAALATGLPAIADDSGITVDALNGMPGIFSARWAGKHGDDEANLRLLLAQTEDVPDERRGAAFVCAAALVTPGGAVAPVTPGGAAAPVTPDGVVAPVTPDGAAAPVTPDGAGAPGRIVVHGTWRGTLLRAPRGENGFGYDPIFAPEGDRRSSAELSAQEKDAASHRGLALRALVPHLRAAT</sequence>
<evidence type="ECO:0000256" key="8">
    <source>
        <dbReference type="SAM" id="MobiDB-lite"/>
    </source>
</evidence>
<dbReference type="Proteomes" id="UP001501414">
    <property type="component" value="Unassembled WGS sequence"/>
</dbReference>
<evidence type="ECO:0000256" key="2">
    <source>
        <dbReference type="ARBA" id="ARBA00022723"/>
    </source>
</evidence>
<evidence type="ECO:0000313" key="10">
    <source>
        <dbReference type="Proteomes" id="UP001501414"/>
    </source>
</evidence>
<feature type="binding site" evidence="7">
    <location>
        <begin position="224"/>
        <end position="225"/>
    </location>
    <ligand>
        <name>substrate</name>
    </ligand>
</feature>
<keyword evidence="6 7" id="KW-0546">Nucleotide metabolism</keyword>
<evidence type="ECO:0000256" key="7">
    <source>
        <dbReference type="HAMAP-Rule" id="MF_01405"/>
    </source>
</evidence>
<keyword evidence="2 7" id="KW-0479">Metal-binding</keyword>
<comment type="catalytic activity">
    <reaction evidence="7">
        <text>dITP + H2O = dIMP + diphosphate + H(+)</text>
        <dbReference type="Rhea" id="RHEA:28342"/>
        <dbReference type="ChEBI" id="CHEBI:15377"/>
        <dbReference type="ChEBI" id="CHEBI:15378"/>
        <dbReference type="ChEBI" id="CHEBI:33019"/>
        <dbReference type="ChEBI" id="CHEBI:61194"/>
        <dbReference type="ChEBI" id="CHEBI:61382"/>
        <dbReference type="EC" id="3.6.1.66"/>
    </reaction>
</comment>
<proteinExistence type="inferred from homology"/>
<dbReference type="HAMAP" id="MF_01405">
    <property type="entry name" value="Non_canon_purine_NTPase"/>
    <property type="match status" value="1"/>
</dbReference>
<keyword evidence="5 7" id="KW-0460">Magnesium</keyword>
<feature type="region of interest" description="Disordered" evidence="8">
    <location>
        <begin position="201"/>
        <end position="224"/>
    </location>
</feature>
<organism evidence="9 10">
    <name type="scientific">Pseudonocardia kongjuensis</name>
    <dbReference type="NCBI Taxonomy" id="102227"/>
    <lineage>
        <taxon>Bacteria</taxon>
        <taxon>Bacillati</taxon>
        <taxon>Actinomycetota</taxon>
        <taxon>Actinomycetes</taxon>
        <taxon>Pseudonocardiales</taxon>
        <taxon>Pseudonocardiaceae</taxon>
        <taxon>Pseudonocardia</taxon>
    </lineage>
</organism>
<evidence type="ECO:0000256" key="4">
    <source>
        <dbReference type="ARBA" id="ARBA00022801"/>
    </source>
</evidence>
<evidence type="ECO:0000256" key="5">
    <source>
        <dbReference type="ARBA" id="ARBA00022842"/>
    </source>
</evidence>
<comment type="cofactor">
    <cofactor evidence="7">
        <name>Mg(2+)</name>
        <dbReference type="ChEBI" id="CHEBI:18420"/>
    </cofactor>
    <text evidence="7">Binds 1 Mg(2+) ion per subunit.</text>
</comment>
<comment type="catalytic activity">
    <reaction evidence="7">
        <text>XTP + H2O = XMP + diphosphate + H(+)</text>
        <dbReference type="Rhea" id="RHEA:28610"/>
        <dbReference type="ChEBI" id="CHEBI:15377"/>
        <dbReference type="ChEBI" id="CHEBI:15378"/>
        <dbReference type="ChEBI" id="CHEBI:33019"/>
        <dbReference type="ChEBI" id="CHEBI:57464"/>
        <dbReference type="ChEBI" id="CHEBI:61314"/>
        <dbReference type="EC" id="3.6.1.66"/>
    </reaction>
</comment>
<dbReference type="Pfam" id="PF01725">
    <property type="entry name" value="Ham1p_like"/>
    <property type="match status" value="2"/>
</dbReference>
<protein>
    <recommendedName>
        <fullName evidence="7">dITP/XTP pyrophosphatase</fullName>
        <ecNumber evidence="7">3.6.1.66</ecNumber>
    </recommendedName>
    <alternativeName>
        <fullName evidence="7">Non-canonical purine NTP pyrophosphatase</fullName>
    </alternativeName>
    <alternativeName>
        <fullName evidence="7">Non-standard purine NTP pyrophosphatase</fullName>
    </alternativeName>
    <alternativeName>
        <fullName evidence="7">Nucleoside-triphosphate diphosphatase</fullName>
    </alternativeName>
    <alternativeName>
        <fullName evidence="7">Nucleoside-triphosphate pyrophosphatase</fullName>
        <shortName evidence="7">NTPase</shortName>
    </alternativeName>
</protein>
<keyword evidence="10" id="KW-1185">Reference proteome</keyword>
<feature type="binding site" evidence="7">
    <location>
        <begin position="8"/>
        <end position="13"/>
    </location>
    <ligand>
        <name>substrate</name>
    </ligand>
</feature>
<dbReference type="InterPro" id="IPR029001">
    <property type="entry name" value="ITPase-like_fam"/>
</dbReference>
<evidence type="ECO:0000256" key="3">
    <source>
        <dbReference type="ARBA" id="ARBA00022741"/>
    </source>
</evidence>
<accession>A0ABN1XWD1</accession>
<dbReference type="RefSeq" id="WP_344022755.1">
    <property type="nucleotide sequence ID" value="NZ_BAAAJK010000010.1"/>
</dbReference>
<dbReference type="SUPFAM" id="SSF52972">
    <property type="entry name" value="ITPase-like"/>
    <property type="match status" value="2"/>
</dbReference>
<comment type="caution">
    <text evidence="7">Lacks conserved residue(s) required for the propagation of feature annotation.</text>
</comment>
<evidence type="ECO:0000256" key="1">
    <source>
        <dbReference type="ARBA" id="ARBA00008023"/>
    </source>
</evidence>
<dbReference type="InterPro" id="IPR002637">
    <property type="entry name" value="RdgB/HAM1"/>
</dbReference>
<feature type="binding site" evidence="7">
    <location>
        <position position="74"/>
    </location>
    <ligand>
        <name>substrate</name>
    </ligand>
</feature>
<evidence type="ECO:0000313" key="9">
    <source>
        <dbReference type="EMBL" id="GAA1390116.1"/>
    </source>
</evidence>
<name>A0ABN1XWD1_9PSEU</name>
<dbReference type="Gene3D" id="3.90.950.10">
    <property type="match status" value="1"/>
</dbReference>
<comment type="caution">
    <text evidence="9">The sequence shown here is derived from an EMBL/GenBank/DDBJ whole genome shotgun (WGS) entry which is preliminary data.</text>
</comment>
<dbReference type="EMBL" id="BAAAJK010000010">
    <property type="protein sequence ID" value="GAA1390116.1"/>
    <property type="molecule type" value="Genomic_DNA"/>
</dbReference>
<feature type="binding site" evidence="7">
    <location>
        <position position="219"/>
    </location>
    <ligand>
        <name>substrate</name>
    </ligand>
</feature>
<feature type="active site" description="Proton acceptor" evidence="7">
    <location>
        <position position="73"/>
    </location>
</feature>
<keyword evidence="3 7" id="KW-0547">Nucleotide-binding</keyword>
<comment type="similarity">
    <text evidence="1 7">Belongs to the HAM1 NTPase family.</text>
</comment>
<comment type="function">
    <text evidence="7">Pyrophosphatase that catalyzes the hydrolysis of nucleoside triphosphates to their monophosphate derivatives, with a high preference for the non-canonical purine nucleotides XTP (xanthosine triphosphate), dITP (deoxyinosine triphosphate) and ITP. Seems to function as a house-cleaning enzyme that removes non-canonical purine nucleotides from the nucleotide pool, thus preventing their incorporation into DNA/RNA and avoiding chromosomal lesions.</text>
</comment>
<comment type="subunit">
    <text evidence="7">Homodimer.</text>
</comment>
<dbReference type="CDD" id="cd00515">
    <property type="entry name" value="HAM1"/>
    <property type="match status" value="1"/>
</dbReference>
<gene>
    <name evidence="9" type="primary">rdgB</name>
    <name evidence="9" type="ORF">GCM10009613_30250</name>
</gene>
<feature type="compositionally biased region" description="Basic and acidic residues" evidence="8">
    <location>
        <begin position="205"/>
        <end position="223"/>
    </location>
</feature>
<keyword evidence="4 7" id="KW-0378">Hydrolase</keyword>
<feature type="binding site" evidence="7">
    <location>
        <position position="73"/>
    </location>
    <ligand>
        <name>Mg(2+)</name>
        <dbReference type="ChEBI" id="CHEBI:18420"/>
    </ligand>
</feature>